<sequence>MTGFAIKEALKYFVALPENISCVFMDNHSPDNGTAIDITLKLSERKAGVLSFCSFVFSALVIFEYIYNFFDKKKQHDSIIVGVMLFLYKRFNLPVQIAKKSQ</sequence>
<evidence type="ECO:0000256" key="1">
    <source>
        <dbReference type="SAM" id="Phobius"/>
    </source>
</evidence>
<gene>
    <name evidence="2" type="ORF">SSIN_0299</name>
</gene>
<keyword evidence="1" id="KW-0812">Transmembrane</keyword>
<protein>
    <submittedName>
        <fullName evidence="2">Uncharacterized protein</fullName>
    </submittedName>
</protein>
<keyword evidence="1" id="KW-1133">Transmembrane helix</keyword>
<accession>A0A0A0DGT0</accession>
<dbReference type="AlphaFoldDB" id="A0A0A0DGT0"/>
<keyword evidence="1" id="KW-0472">Membrane</keyword>
<reference evidence="2 3" key="1">
    <citation type="submission" date="2014-06" db="EMBL/GenBank/DDBJ databases">
        <authorList>
            <person name="Teng J.L."/>
            <person name="Huang Y."/>
            <person name="Tse H."/>
            <person name="Lau S.K."/>
            <person name="Woo P.C."/>
        </authorList>
    </citation>
    <scope>NUCLEOTIDE SEQUENCE [LARGE SCALE GENOMIC DNA]</scope>
    <source>
        <strain evidence="2 3">HKU4</strain>
    </source>
</reference>
<name>A0A0A0DGT0_9STRE</name>
<dbReference type="PATRIC" id="fig|176090.4.peg.298"/>
<keyword evidence="3" id="KW-1185">Reference proteome</keyword>
<evidence type="ECO:0000313" key="2">
    <source>
        <dbReference type="EMBL" id="KGM37921.1"/>
    </source>
</evidence>
<comment type="caution">
    <text evidence="2">The sequence shown here is derived from an EMBL/GenBank/DDBJ whole genome shotgun (WGS) entry which is preliminary data.</text>
</comment>
<dbReference type="STRING" id="176090.SSIN_0299"/>
<feature type="transmembrane region" description="Helical" evidence="1">
    <location>
        <begin position="47"/>
        <end position="67"/>
    </location>
</feature>
<organism evidence="2 3">
    <name type="scientific">Streptococcus sinensis</name>
    <dbReference type="NCBI Taxonomy" id="176090"/>
    <lineage>
        <taxon>Bacteria</taxon>
        <taxon>Bacillati</taxon>
        <taxon>Bacillota</taxon>
        <taxon>Bacilli</taxon>
        <taxon>Lactobacillales</taxon>
        <taxon>Streptococcaceae</taxon>
        <taxon>Streptococcus</taxon>
    </lineage>
</organism>
<dbReference type="Proteomes" id="UP000030019">
    <property type="component" value="Unassembled WGS sequence"/>
</dbReference>
<dbReference type="RefSeq" id="WP_037614943.1">
    <property type="nucleotide sequence ID" value="NZ_JPEN01000028.1"/>
</dbReference>
<dbReference type="EMBL" id="JPEN01000028">
    <property type="protein sequence ID" value="KGM37921.1"/>
    <property type="molecule type" value="Genomic_DNA"/>
</dbReference>
<proteinExistence type="predicted"/>
<evidence type="ECO:0000313" key="3">
    <source>
        <dbReference type="Proteomes" id="UP000030019"/>
    </source>
</evidence>